<proteinExistence type="predicted"/>
<dbReference type="RefSeq" id="WP_282910224.1">
    <property type="nucleotide sequence ID" value="NZ_JAGRPV010000001.1"/>
</dbReference>
<sequence>MRKAYIGWMVVVALVASWAGNIYSHETGRLPEGRFLSHLIEVTDSPGDSFMLYYIANNDDKRLPVSVSIEGLPALQFYPISAYMTFRNQKLYRLIGHFEPGEQKEDSPSEAAAPLTIRSVDVNYSDGTRGTSDIGKRIVYRGEDRGSDGSIGGVSTSGSTVGTRTATFRVEKPVTATGFSSSLLNEIGSAFTYELYFGTETAVFPRGIEAGTSISLMAAFPVPVNSQLYLQPVAMRLRLAYTDKSGIDRVQMIPMERHPYPTQSAIREYVKAQRRSKE</sequence>
<accession>A0ABT6TKW2</accession>
<dbReference type="Proteomes" id="UP001161691">
    <property type="component" value="Unassembled WGS sequence"/>
</dbReference>
<name>A0ABT6TKW2_9BACL</name>
<organism evidence="1 2">
    <name type="scientific">Cohnella hashimotonis</name>
    <dbReference type="NCBI Taxonomy" id="2826895"/>
    <lineage>
        <taxon>Bacteria</taxon>
        <taxon>Bacillati</taxon>
        <taxon>Bacillota</taxon>
        <taxon>Bacilli</taxon>
        <taxon>Bacillales</taxon>
        <taxon>Paenibacillaceae</taxon>
        <taxon>Cohnella</taxon>
    </lineage>
</organism>
<protein>
    <submittedName>
        <fullName evidence="1">Uncharacterized protein</fullName>
    </submittedName>
</protein>
<dbReference type="EMBL" id="JAGRPV010000001">
    <property type="protein sequence ID" value="MDI4647460.1"/>
    <property type="molecule type" value="Genomic_DNA"/>
</dbReference>
<gene>
    <name evidence="1" type="ORF">KB449_20990</name>
</gene>
<reference evidence="1" key="1">
    <citation type="submission" date="2023-04" db="EMBL/GenBank/DDBJ databases">
        <title>Comparative genomic analysis of Cohnella hashimotonis sp. nov., isolated from the International Space Station.</title>
        <authorList>
            <person name="Venkateswaran K."/>
            <person name="Simpson A."/>
        </authorList>
    </citation>
    <scope>NUCLEOTIDE SEQUENCE</scope>
    <source>
        <strain evidence="1">F6_2S_P_1</strain>
    </source>
</reference>
<comment type="caution">
    <text evidence="1">The sequence shown here is derived from an EMBL/GenBank/DDBJ whole genome shotgun (WGS) entry which is preliminary data.</text>
</comment>
<keyword evidence="2" id="KW-1185">Reference proteome</keyword>
<evidence type="ECO:0000313" key="2">
    <source>
        <dbReference type="Proteomes" id="UP001161691"/>
    </source>
</evidence>
<evidence type="ECO:0000313" key="1">
    <source>
        <dbReference type="EMBL" id="MDI4647460.1"/>
    </source>
</evidence>